<protein>
    <submittedName>
        <fullName evidence="1">Unannotated protein</fullName>
    </submittedName>
</protein>
<organism evidence="1">
    <name type="scientific">freshwater metagenome</name>
    <dbReference type="NCBI Taxonomy" id="449393"/>
    <lineage>
        <taxon>unclassified sequences</taxon>
        <taxon>metagenomes</taxon>
        <taxon>ecological metagenomes</taxon>
    </lineage>
</organism>
<dbReference type="AlphaFoldDB" id="A0A6J6FD50"/>
<name>A0A6J6FD50_9ZZZZ</name>
<evidence type="ECO:0000313" key="1">
    <source>
        <dbReference type="EMBL" id="CAB4586776.1"/>
    </source>
</evidence>
<proteinExistence type="predicted"/>
<sequence length="80" mass="8311">MSSTAKPSRKNSGFHAKSALGFNSINLSRNLAAVPTGTVDLPTTKPPGFTILAIDSRAELTNVKSAAIPPFTCGVPTQIK</sequence>
<accession>A0A6J6FD50</accession>
<reference evidence="1" key="1">
    <citation type="submission" date="2020-05" db="EMBL/GenBank/DDBJ databases">
        <authorList>
            <person name="Chiriac C."/>
            <person name="Salcher M."/>
            <person name="Ghai R."/>
            <person name="Kavagutti S V."/>
        </authorList>
    </citation>
    <scope>NUCLEOTIDE SEQUENCE</scope>
</reference>
<dbReference type="EMBL" id="CAEZUC010000036">
    <property type="protein sequence ID" value="CAB4586776.1"/>
    <property type="molecule type" value="Genomic_DNA"/>
</dbReference>
<gene>
    <name evidence="1" type="ORF">UFOPK1776_00369</name>
</gene>